<dbReference type="Gene3D" id="3.40.50.10600">
    <property type="entry name" value="SpoIIaa-like domains"/>
    <property type="match status" value="1"/>
</dbReference>
<dbReference type="Proteomes" id="UP000051887">
    <property type="component" value="Unassembled WGS sequence"/>
</dbReference>
<dbReference type="InterPro" id="IPR038396">
    <property type="entry name" value="SpoIIAA-like_sf"/>
</dbReference>
<evidence type="ECO:0000313" key="1">
    <source>
        <dbReference type="EMBL" id="CUH69261.1"/>
    </source>
</evidence>
<reference evidence="1 3" key="2">
    <citation type="submission" date="2015-09" db="EMBL/GenBank/DDBJ databases">
        <authorList>
            <person name="Rodrigo-Torres L."/>
            <person name="Arahal D.R."/>
        </authorList>
    </citation>
    <scope>NUCLEOTIDE SEQUENCE [LARGE SCALE GENOMIC DNA]</scope>
    <source>
        <strain evidence="1 3">CECT 5118</strain>
    </source>
</reference>
<gene>
    <name evidence="1" type="ORF">TL5118_03220</name>
    <name evidence="2" type="ORF">TL5120_04002</name>
</gene>
<evidence type="ECO:0000313" key="3">
    <source>
        <dbReference type="Proteomes" id="UP000051086"/>
    </source>
</evidence>
<reference evidence="2 4" key="1">
    <citation type="submission" date="2015-09" db="EMBL/GenBank/DDBJ databases">
        <authorList>
            <consortium name="Swine Surveillance"/>
        </authorList>
    </citation>
    <scope>NUCLEOTIDE SEQUENCE [LARGE SCALE GENOMIC DNA]</scope>
    <source>
        <strain evidence="2 4">5120</strain>
    </source>
</reference>
<name>A0A0P1FYA3_9RHOB</name>
<evidence type="ECO:0008006" key="5">
    <source>
        <dbReference type="Google" id="ProtNLM"/>
    </source>
</evidence>
<protein>
    <recommendedName>
        <fullName evidence="5">SpoIIAA-like protein</fullName>
    </recommendedName>
</protein>
<dbReference type="Proteomes" id="UP000051086">
    <property type="component" value="Unassembled WGS sequence"/>
</dbReference>
<evidence type="ECO:0000313" key="4">
    <source>
        <dbReference type="Proteomes" id="UP000051887"/>
    </source>
</evidence>
<dbReference type="SUPFAM" id="SSF52091">
    <property type="entry name" value="SpoIIaa-like"/>
    <property type="match status" value="1"/>
</dbReference>
<dbReference type="EMBL" id="CYSB01000039">
    <property type="protein sequence ID" value="CUH69261.1"/>
    <property type="molecule type" value="Genomic_DNA"/>
</dbReference>
<dbReference type="InterPro" id="IPR021866">
    <property type="entry name" value="SpoIIAA-like"/>
</dbReference>
<organism evidence="2 4">
    <name type="scientific">Thalassovita autumnalis</name>
    <dbReference type="NCBI Taxonomy" id="2072972"/>
    <lineage>
        <taxon>Bacteria</taxon>
        <taxon>Pseudomonadati</taxon>
        <taxon>Pseudomonadota</taxon>
        <taxon>Alphaproteobacteria</taxon>
        <taxon>Rhodobacterales</taxon>
        <taxon>Roseobacteraceae</taxon>
        <taxon>Thalassovita</taxon>
    </lineage>
</organism>
<dbReference type="EMBL" id="CYSC01000044">
    <property type="protein sequence ID" value="CUH74183.1"/>
    <property type="molecule type" value="Genomic_DNA"/>
</dbReference>
<dbReference type="RefSeq" id="WP_058245305.1">
    <property type="nucleotide sequence ID" value="NZ_CYSB01000039.1"/>
</dbReference>
<evidence type="ECO:0000313" key="2">
    <source>
        <dbReference type="EMBL" id="CUH74183.1"/>
    </source>
</evidence>
<accession>A0A0P1FYA3</accession>
<dbReference type="InterPro" id="IPR036513">
    <property type="entry name" value="STAS_dom_sf"/>
</dbReference>
<dbReference type="Pfam" id="PF11964">
    <property type="entry name" value="SpoIIAA-like"/>
    <property type="match status" value="1"/>
</dbReference>
<proteinExistence type="predicted"/>
<keyword evidence="3" id="KW-1185">Reference proteome</keyword>
<sequence length="128" mass="13612">MLAVTKIAPNRVDLTLSGKVDAEEMRKGLDDLISLSEGITGGVMLYRIPDFAMPSFAAIGVEMTRLPALFGLLSCYDRCAVLTDASWLQSAAEMKGSLFGGIDIKAFDLDQEKAAEAWLAEAPASAPA</sequence>
<dbReference type="AlphaFoldDB" id="A0A0P1FYA3"/>
<dbReference type="OrthoDB" id="7619266at2"/>